<dbReference type="EMBL" id="BDIP01006731">
    <property type="protein sequence ID" value="GCA64270.1"/>
    <property type="molecule type" value="Genomic_DNA"/>
</dbReference>
<proteinExistence type="predicted"/>
<dbReference type="AlphaFoldDB" id="A0A391NUP4"/>
<accession>A0A391NUP4</accession>
<name>A0A391NUP4_9EUKA</name>
<comment type="caution">
    <text evidence="1">The sequence shown here is derived from an EMBL/GenBank/DDBJ whole genome shotgun (WGS) entry which is preliminary data.</text>
</comment>
<sequence length="55" mass="5978">MPALSFDLQRVGDTLHALRDMVPISNDTVMVGADQLLKVEIDQAKGTLGIVLEEI</sequence>
<dbReference type="Proteomes" id="UP000265618">
    <property type="component" value="Unassembled WGS sequence"/>
</dbReference>
<reference evidence="1 2" key="1">
    <citation type="journal article" date="2018" name="PLoS ONE">
        <title>The draft genome of Kipferlia bialata reveals reductive genome evolution in fornicate parasites.</title>
        <authorList>
            <person name="Tanifuji G."/>
            <person name="Takabayashi S."/>
            <person name="Kume K."/>
            <person name="Takagi M."/>
            <person name="Nakayama T."/>
            <person name="Kamikawa R."/>
            <person name="Inagaki Y."/>
            <person name="Hashimoto T."/>
        </authorList>
    </citation>
    <scope>NUCLEOTIDE SEQUENCE [LARGE SCALE GENOMIC DNA]</scope>
    <source>
        <strain evidence="1">NY0173</strain>
    </source>
</reference>
<evidence type="ECO:0000313" key="1">
    <source>
        <dbReference type="EMBL" id="GCA64270.1"/>
    </source>
</evidence>
<evidence type="ECO:0000313" key="2">
    <source>
        <dbReference type="Proteomes" id="UP000265618"/>
    </source>
</evidence>
<keyword evidence="2" id="KW-1185">Reference proteome</keyword>
<gene>
    <name evidence="1" type="ORF">KIPB_013782</name>
</gene>
<feature type="non-terminal residue" evidence="1">
    <location>
        <position position="55"/>
    </location>
</feature>
<protein>
    <submittedName>
        <fullName evidence="1">Uncharacterized protein</fullName>
    </submittedName>
</protein>
<organism evidence="1 2">
    <name type="scientific">Kipferlia bialata</name>
    <dbReference type="NCBI Taxonomy" id="797122"/>
    <lineage>
        <taxon>Eukaryota</taxon>
        <taxon>Metamonada</taxon>
        <taxon>Carpediemonas-like organisms</taxon>
        <taxon>Kipferlia</taxon>
    </lineage>
</organism>